<organism evidence="2 3">
    <name type="scientific">Shewanella sairae</name>
    <dbReference type="NCBI Taxonomy" id="190310"/>
    <lineage>
        <taxon>Bacteria</taxon>
        <taxon>Pseudomonadati</taxon>
        <taxon>Pseudomonadota</taxon>
        <taxon>Gammaproteobacteria</taxon>
        <taxon>Alteromonadales</taxon>
        <taxon>Shewanellaceae</taxon>
        <taxon>Shewanella</taxon>
    </lineage>
</organism>
<feature type="domain" description="GP-PDE" evidence="1">
    <location>
        <begin position="8"/>
        <end position="235"/>
    </location>
</feature>
<evidence type="ECO:0000313" key="2">
    <source>
        <dbReference type="EMBL" id="GIU41317.1"/>
    </source>
</evidence>
<dbReference type="Proteomes" id="UP000887104">
    <property type="component" value="Unassembled WGS sequence"/>
</dbReference>
<dbReference type="PANTHER" id="PTHR46211">
    <property type="entry name" value="GLYCEROPHOSPHORYL DIESTER PHOSPHODIESTERASE"/>
    <property type="match status" value="1"/>
</dbReference>
<dbReference type="PROSITE" id="PS51704">
    <property type="entry name" value="GP_PDE"/>
    <property type="match status" value="1"/>
</dbReference>
<dbReference type="SUPFAM" id="SSF51695">
    <property type="entry name" value="PLC-like phosphodiesterases"/>
    <property type="match status" value="1"/>
</dbReference>
<dbReference type="InterPro" id="IPR017946">
    <property type="entry name" value="PLC-like_Pdiesterase_TIM-brl"/>
</dbReference>
<protein>
    <submittedName>
        <fullName evidence="2">Glycerophosphoryl diester phosphodiesterase</fullName>
    </submittedName>
</protein>
<sequence length="236" mass="26136">MTGIKTNMMIFAHRGASGYVAENTLAAFAKSIELGATAVELDIHLVEDELYVFHDRRLEPKSSGYGLIEEFTKADLSQLKIEGEPIPTLLQVLQLLRPHNTLVNIELKGLGCLDAFIALYPTLINELKYPAEKLLISSFNHPFLATFKQQYPESFIAPLIEGVPLDLAGIVSQLGAYSIHLGLSFTTQQMVDDAHQRGARVYVYTVDNLEDLDMLNSMGVDGIFTNFPDKAILHLA</sequence>
<comment type="caution">
    <text evidence="2">The sequence shown here is derived from an EMBL/GenBank/DDBJ whole genome shotgun (WGS) entry which is preliminary data.</text>
</comment>
<reference evidence="2" key="1">
    <citation type="submission" date="2021-05" db="EMBL/GenBank/DDBJ databases">
        <title>Molecular characterization for Shewanella algae harboring chromosomal blaOXA-55-like strains isolated from clinical and environment sample.</title>
        <authorList>
            <person name="Ohama Y."/>
            <person name="Aoki K."/>
            <person name="Harada S."/>
            <person name="Moriya K."/>
            <person name="Ishii Y."/>
            <person name="Tateda K."/>
        </authorList>
    </citation>
    <scope>NUCLEOTIDE SEQUENCE</scope>
    <source>
        <strain evidence="2">JCM 11563</strain>
    </source>
</reference>
<dbReference type="EMBL" id="BPEY01000005">
    <property type="protein sequence ID" value="GIU41317.1"/>
    <property type="molecule type" value="Genomic_DNA"/>
</dbReference>
<accession>A0ABQ4P1C0</accession>
<proteinExistence type="predicted"/>
<keyword evidence="3" id="KW-1185">Reference proteome</keyword>
<name>A0ABQ4P1C0_9GAMM</name>
<evidence type="ECO:0000313" key="3">
    <source>
        <dbReference type="Proteomes" id="UP000887104"/>
    </source>
</evidence>
<gene>
    <name evidence="2" type="ORF">TUM4438_05130</name>
</gene>
<dbReference type="InterPro" id="IPR030395">
    <property type="entry name" value="GP_PDE_dom"/>
</dbReference>
<evidence type="ECO:0000259" key="1">
    <source>
        <dbReference type="PROSITE" id="PS51704"/>
    </source>
</evidence>
<dbReference type="PANTHER" id="PTHR46211:SF1">
    <property type="entry name" value="GLYCEROPHOSPHODIESTER PHOSPHODIESTERASE, CYTOPLASMIC"/>
    <property type="match status" value="1"/>
</dbReference>
<dbReference type="Pfam" id="PF03009">
    <property type="entry name" value="GDPD"/>
    <property type="match status" value="1"/>
</dbReference>
<dbReference type="Gene3D" id="3.20.20.190">
    <property type="entry name" value="Phosphatidylinositol (PI) phosphodiesterase"/>
    <property type="match status" value="1"/>
</dbReference>